<evidence type="ECO:0000256" key="2">
    <source>
        <dbReference type="ARBA" id="ARBA00022737"/>
    </source>
</evidence>
<dbReference type="InterPro" id="IPR011989">
    <property type="entry name" value="ARM-like"/>
</dbReference>
<feature type="region of interest" description="Disordered" evidence="4">
    <location>
        <begin position="41"/>
        <end position="66"/>
    </location>
</feature>
<dbReference type="SUPFAM" id="SSF48371">
    <property type="entry name" value="ARM repeat"/>
    <property type="match status" value="1"/>
</dbReference>
<keyword evidence="7" id="KW-1185">Reference proteome</keyword>
<evidence type="ECO:0000313" key="7">
    <source>
        <dbReference type="Proteomes" id="UP001054902"/>
    </source>
</evidence>
<feature type="region of interest" description="Disordered" evidence="4">
    <location>
        <begin position="355"/>
        <end position="380"/>
    </location>
</feature>
<keyword evidence="2" id="KW-0677">Repeat</keyword>
<dbReference type="Pfam" id="PF08623">
    <property type="entry name" value="TIP120"/>
    <property type="match status" value="1"/>
</dbReference>
<protein>
    <recommendedName>
        <fullName evidence="5">TATA-binding protein interacting (TIP20) domain-containing protein</fullName>
    </recommendedName>
</protein>
<dbReference type="Gene3D" id="1.25.10.10">
    <property type="entry name" value="Leucine-rich Repeat Variant"/>
    <property type="match status" value="1"/>
</dbReference>
<proteinExistence type="inferred from homology"/>
<dbReference type="EMBL" id="BLLK01000051">
    <property type="protein sequence ID" value="GFH55908.1"/>
    <property type="molecule type" value="Genomic_DNA"/>
</dbReference>
<keyword evidence="3" id="KW-0833">Ubl conjugation pathway</keyword>
<sequence length="1396" mass="153465">MSNAVSISDLLKKTEHYDKDERYMATSDLCDALRKHAIASGRNVSRTRNTEDHDMNQDPNAATSNSQTQMIDFASEKKICDAVLRLVDDSSNDVQAIAVKTLGVLVTCVHEDMVVAIAERLASLVLDKDNGALRDVYTIGLRTLVQTVPMNMGDIVSSRLAAGLLDGIRKYSPDILSKASLYEATSKNKDKAKAIREDSLVAEQITLACLEILTELLARFGALSFITQQHLTLLEVTLRQLACESELVRKRAGTTIGNLSIVISDQLLGRLVESLLMQIDRSEAVGKSGRRKSRRIMGNDADNKDLIDCKSKDTCALIRTMCTVAGQVGHRLGQEQIDRLVPIFSRFCDPADAAAGDDMYDDDDDEGSDEMEDSDEEDEEAIALANELREACLLGYESFVLSKPVEIQPYLPVIIHTALAYMRHDPNYSYGDENNSEGDDNDNAGSEEDYDMDDDEEEEYDEDEYDDDQEDDESWNVRRSAIRTLNAIVKIAANDPSKLWTEEYEWRKNKKYKTTVAAALVNRFKERDENCRVDIVHCFSTLLGNTIEAAKTGDIILKSDDTMDVTGDAAHTVIDLRTKYAPLVVKGCEAQLKEKKAGNRTKVAALSLISTLCKAPGGIGNEEEIKILLRHVRDIISSSDTSAASVKSLKLDSLQCIHTVITSPNHKPESMKDCIIEDILPELCKTLQENWYKITAESLQILTEIPSLVVNANASAEEKGSVTKTLYEAIEPRLALHDSDQGVKETTLQAAAALFSNLHEYVDVASRERLLSLILVRLKHDNTRVFAIRTISKVIKANVDTSSVINDIITELGCLCRQSSRSLLQTTLQCLDTIVTLSPSGVNGGVYGNVLKEISNCIVDSDLHVSHLALKVCSTIFTTVTLSDSEVSDIRTFLLPSLLNLSKSSLLQDKALDSLLVVMEQLITSNVVNFEDLLKALKDGLPVLTEGQVNSPSGKLSIANISKCIAAITAVVSDDDRKSVVEDLISSLESLKDNQTTENCPYIQLALRVSGDLGSRVHLGLLPGVTDRLHSIFISLFDSAFEDIKHAAAYGLGRASVCSKEEFLPKILAALEENGQNKQYLLLTGLKEMIYCHQKGYGGNIGPSIAQILPHLNRHLADEEEGIRTMVADCMGCLACLEPNVILPHLQSLVVAKMNGEDPITCATVLGSVKYAIANKCQTEHVLPYIPTFLQLLKEEDLSVKNACLLMIYSAVHHNSDLVLGFMKETIVPALHGLAVLKEERVIDLGPFKQKVDDALPIRKAALSIFSTCLDKCPQAIDINEFIPILASGLGDKEDVQLQSHQIVVAMSSKYPSEIAAAVETFVAPLEKTMNKKMGNKKGAELDRAKDWVKSAVRVMVVLSKVTDAMNCTTFADLVARVRKNDKFKTMLAELDDSGL</sequence>
<evidence type="ECO:0000259" key="5">
    <source>
        <dbReference type="Pfam" id="PF08623"/>
    </source>
</evidence>
<organism evidence="6 7">
    <name type="scientific">Chaetoceros tenuissimus</name>
    <dbReference type="NCBI Taxonomy" id="426638"/>
    <lineage>
        <taxon>Eukaryota</taxon>
        <taxon>Sar</taxon>
        <taxon>Stramenopiles</taxon>
        <taxon>Ochrophyta</taxon>
        <taxon>Bacillariophyta</taxon>
        <taxon>Coscinodiscophyceae</taxon>
        <taxon>Chaetocerotophycidae</taxon>
        <taxon>Chaetocerotales</taxon>
        <taxon>Chaetocerotaceae</taxon>
        <taxon>Chaetoceros</taxon>
    </lineage>
</organism>
<dbReference type="Proteomes" id="UP001054902">
    <property type="component" value="Unassembled WGS sequence"/>
</dbReference>
<feature type="compositionally biased region" description="Polar residues" evidence="4">
    <location>
        <begin position="57"/>
        <end position="66"/>
    </location>
</feature>
<dbReference type="InterPro" id="IPR039852">
    <property type="entry name" value="CAND1/CAND2"/>
</dbReference>
<dbReference type="InterPro" id="IPR016024">
    <property type="entry name" value="ARM-type_fold"/>
</dbReference>
<feature type="compositionally biased region" description="Acidic residues" evidence="4">
    <location>
        <begin position="358"/>
        <end position="380"/>
    </location>
</feature>
<name>A0AAD3HAF7_9STRA</name>
<evidence type="ECO:0000256" key="1">
    <source>
        <dbReference type="ARBA" id="ARBA00007657"/>
    </source>
</evidence>
<dbReference type="GO" id="GO:0010265">
    <property type="term" value="P:SCF complex assembly"/>
    <property type="evidence" value="ECO:0007669"/>
    <property type="project" value="InterPro"/>
</dbReference>
<reference evidence="6 7" key="1">
    <citation type="journal article" date="2021" name="Sci. Rep.">
        <title>The genome of the diatom Chaetoceros tenuissimus carries an ancient integrated fragment of an extant virus.</title>
        <authorList>
            <person name="Hongo Y."/>
            <person name="Kimura K."/>
            <person name="Takaki Y."/>
            <person name="Yoshida Y."/>
            <person name="Baba S."/>
            <person name="Kobayashi G."/>
            <person name="Nagasaki K."/>
            <person name="Hano T."/>
            <person name="Tomaru Y."/>
        </authorList>
    </citation>
    <scope>NUCLEOTIDE SEQUENCE [LARGE SCALE GENOMIC DNA]</scope>
    <source>
        <strain evidence="6 7">NIES-3715</strain>
    </source>
</reference>
<accession>A0AAD3HAF7</accession>
<gene>
    <name evidence="6" type="ORF">CTEN210_12384</name>
</gene>
<feature type="region of interest" description="Disordered" evidence="4">
    <location>
        <begin position="429"/>
        <end position="475"/>
    </location>
</feature>
<feature type="compositionally biased region" description="Acidic residues" evidence="4">
    <location>
        <begin position="434"/>
        <end position="474"/>
    </location>
</feature>
<evidence type="ECO:0000256" key="4">
    <source>
        <dbReference type="SAM" id="MobiDB-lite"/>
    </source>
</evidence>
<evidence type="ECO:0000256" key="3">
    <source>
        <dbReference type="ARBA" id="ARBA00022786"/>
    </source>
</evidence>
<comment type="caution">
    <text evidence="6">The sequence shown here is derived from an EMBL/GenBank/DDBJ whole genome shotgun (WGS) entry which is preliminary data.</text>
</comment>
<dbReference type="Pfam" id="PF25782">
    <property type="entry name" value="TPR_CAND1"/>
    <property type="match status" value="1"/>
</dbReference>
<feature type="domain" description="TATA-binding protein interacting (TIP20)" evidence="5">
    <location>
        <begin position="1225"/>
        <end position="1377"/>
    </location>
</feature>
<dbReference type="PANTHER" id="PTHR12696">
    <property type="entry name" value="TIP120"/>
    <property type="match status" value="1"/>
</dbReference>
<comment type="similarity">
    <text evidence="1">Belongs to the CAND family.</text>
</comment>
<evidence type="ECO:0000313" key="6">
    <source>
        <dbReference type="EMBL" id="GFH55908.1"/>
    </source>
</evidence>
<dbReference type="InterPro" id="IPR013932">
    <property type="entry name" value="TATA-bd_TIP120"/>
</dbReference>